<dbReference type="InterPro" id="IPR003801">
    <property type="entry name" value="GTP_cyclohydrolase_FolE2/MptA"/>
</dbReference>
<dbReference type="InterPro" id="IPR022838">
    <property type="entry name" value="GTP_cyclohydrolase_FolE2"/>
</dbReference>
<dbReference type="Gene3D" id="3.10.270.10">
    <property type="entry name" value="Urate Oxidase"/>
    <property type="match status" value="1"/>
</dbReference>
<dbReference type="GO" id="GO:0003934">
    <property type="term" value="F:GTP cyclohydrolase I activity"/>
    <property type="evidence" value="ECO:0007669"/>
    <property type="project" value="UniProtKB-UniRule"/>
</dbReference>
<dbReference type="EMBL" id="FOBI01000004">
    <property type="protein sequence ID" value="SEK98896.1"/>
    <property type="molecule type" value="Genomic_DNA"/>
</dbReference>
<comment type="similarity">
    <text evidence="2">Belongs to the GTP cyclohydrolase IV family.</text>
</comment>
<dbReference type="Proteomes" id="UP000199297">
    <property type="component" value="Unassembled WGS sequence"/>
</dbReference>
<dbReference type="NCBIfam" id="NF010200">
    <property type="entry name" value="PRK13674.1-1"/>
    <property type="match status" value="1"/>
</dbReference>
<comment type="pathway">
    <text evidence="2">Cofactor biosynthesis; 7,8-dihydroneopterin triphosphate biosynthesis; 7,8-dihydroneopterin triphosphate from GTP: step 1/1.</text>
</comment>
<evidence type="ECO:0000256" key="1">
    <source>
        <dbReference type="ARBA" id="ARBA00022801"/>
    </source>
</evidence>
<protein>
    <recommendedName>
        <fullName evidence="2">GTP cyclohydrolase FolE2</fullName>
        <ecNumber evidence="2">3.5.4.16</ecNumber>
    </recommendedName>
</protein>
<accession>A0A1H7LJ19</accession>
<feature type="site" description="May be catalytically important" evidence="2">
    <location>
        <position position="182"/>
    </location>
</feature>
<dbReference type="GO" id="GO:0046654">
    <property type="term" value="P:tetrahydrofolate biosynthetic process"/>
    <property type="evidence" value="ECO:0007669"/>
    <property type="project" value="UniProtKB-UniRule"/>
</dbReference>
<dbReference type="PANTHER" id="PTHR36445:SF1">
    <property type="entry name" value="GTP CYCLOHYDROLASE MPTA"/>
    <property type="match status" value="1"/>
</dbReference>
<dbReference type="AlphaFoldDB" id="A0A1H7LJ19"/>
<name>A0A1H7LJ19_9GAMM</name>
<evidence type="ECO:0000313" key="4">
    <source>
        <dbReference type="Proteomes" id="UP000199297"/>
    </source>
</evidence>
<organism evidence="3 4">
    <name type="scientific">Colwellia chukchiensis</name>
    <dbReference type="NCBI Taxonomy" id="641665"/>
    <lineage>
        <taxon>Bacteria</taxon>
        <taxon>Pseudomonadati</taxon>
        <taxon>Pseudomonadota</taxon>
        <taxon>Gammaproteobacteria</taxon>
        <taxon>Alteromonadales</taxon>
        <taxon>Colwelliaceae</taxon>
        <taxon>Colwellia</taxon>
    </lineage>
</organism>
<comment type="catalytic activity">
    <reaction evidence="2">
        <text>GTP + H2O = 7,8-dihydroneopterin 3'-triphosphate + formate + H(+)</text>
        <dbReference type="Rhea" id="RHEA:17473"/>
        <dbReference type="ChEBI" id="CHEBI:15377"/>
        <dbReference type="ChEBI" id="CHEBI:15378"/>
        <dbReference type="ChEBI" id="CHEBI:15740"/>
        <dbReference type="ChEBI" id="CHEBI:37565"/>
        <dbReference type="ChEBI" id="CHEBI:58462"/>
        <dbReference type="EC" id="3.5.4.16"/>
    </reaction>
</comment>
<dbReference type="EC" id="3.5.4.16" evidence="2"/>
<dbReference type="PANTHER" id="PTHR36445">
    <property type="entry name" value="GTP CYCLOHYDROLASE MPTA"/>
    <property type="match status" value="1"/>
</dbReference>
<dbReference type="HAMAP" id="MF_01527_B">
    <property type="entry name" value="GTP_cyclohydrol_B"/>
    <property type="match status" value="1"/>
</dbReference>
<dbReference type="UniPathway" id="UPA00848">
    <property type="reaction ID" value="UER00151"/>
</dbReference>
<proteinExistence type="inferred from homology"/>
<comment type="function">
    <text evidence="2">Converts GTP to 7,8-dihydroneopterin triphosphate.</text>
</comment>
<reference evidence="4" key="1">
    <citation type="submission" date="2016-10" db="EMBL/GenBank/DDBJ databases">
        <authorList>
            <person name="Varghese N."/>
            <person name="Submissions S."/>
        </authorList>
    </citation>
    <scope>NUCLEOTIDE SEQUENCE [LARGE SCALE GENOMIC DNA]</scope>
    <source>
        <strain evidence="4">CGMCC 1.9127</strain>
    </source>
</reference>
<keyword evidence="4" id="KW-1185">Reference proteome</keyword>
<dbReference type="Pfam" id="PF02649">
    <property type="entry name" value="GCHY-1"/>
    <property type="match status" value="1"/>
</dbReference>
<evidence type="ECO:0000256" key="2">
    <source>
        <dbReference type="HAMAP-Rule" id="MF_01527"/>
    </source>
</evidence>
<sequence length="336" mass="37129">MPTKILLGTEVTKDSPLPSAQANSGVKMPTLMPDIANHTTAQTEGTLDWVGMSNIEMPIMVASKGESERMVSAHVDAFVNLKEPKAKGIHMSRLYLLLDELSTADVLNHQSLVTLLDGFISSHQELSDNAKVKFSFDYPLRRKSLISGKQGWKAYPVTITGRLNKGKLDIELCLDVRYSSTCPCSAALARQLIQKAFKEKFSTQDGIDLETVHEWLGTTEGIVATPHSQRSVAEVKVKLNHATTEFPITDLVDLIENSLKTPVQAAVKREDEQEFALLNGQNLMFCEDAARRLQHTMNAATQFDDFWLRVNHLESLHAHDAVSITTKGIAGGYQAN</sequence>
<dbReference type="STRING" id="641665.GCA_002104455_02829"/>
<evidence type="ECO:0000313" key="3">
    <source>
        <dbReference type="EMBL" id="SEK98896.1"/>
    </source>
</evidence>
<keyword evidence="1 2" id="KW-0378">Hydrolase</keyword>
<gene>
    <name evidence="2" type="primary">folE2</name>
    <name evidence="3" type="ORF">SAMN05216262_104177</name>
</gene>